<gene>
    <name evidence="1" type="ORF">SAMN06297129_2172</name>
</gene>
<accession>A0A285IWN3</accession>
<evidence type="ECO:0000313" key="1">
    <source>
        <dbReference type="EMBL" id="SNY52087.1"/>
    </source>
</evidence>
<reference evidence="1 2" key="1">
    <citation type="submission" date="2017-09" db="EMBL/GenBank/DDBJ databases">
        <authorList>
            <person name="Ehlers B."/>
            <person name="Leendertz F.H."/>
        </authorList>
    </citation>
    <scope>NUCLEOTIDE SEQUENCE [LARGE SCALE GENOMIC DNA]</scope>
    <source>
        <strain evidence="1 2">CGMCC 1.12662</strain>
    </source>
</reference>
<dbReference type="AlphaFoldDB" id="A0A285IWN3"/>
<dbReference type="EMBL" id="OBEA01000004">
    <property type="protein sequence ID" value="SNY52087.1"/>
    <property type="molecule type" value="Genomic_DNA"/>
</dbReference>
<dbReference type="Proteomes" id="UP000231655">
    <property type="component" value="Unassembled WGS sequence"/>
</dbReference>
<sequence length="202" mass="22249">MKLHTYSGIVQSGAEDKQVSTGQRSSVLVLSFFLAATTTLFPNFSSAGTCIGYGKSKYGEASVADIKQFIFEGRGQTASGRLLNNGVRYFSNPISQLLLGVKSIDDKEFEVAIAHIDLASYLLWESNLCSRRDLEFFIFAARKFALEEGILSGFDRQVYLNFTTGLTNPSRELLSQDFQKIRQCLNGTSMDSDTGVLVFASC</sequence>
<proteinExistence type="predicted"/>
<name>A0A285IWN3_9RHOB</name>
<dbReference type="RefSeq" id="WP_143516901.1">
    <property type="nucleotide sequence ID" value="NZ_OBEA01000004.1"/>
</dbReference>
<protein>
    <submittedName>
        <fullName evidence="1">Uncharacterized protein</fullName>
    </submittedName>
</protein>
<organism evidence="1 2">
    <name type="scientific">Pseudooceanicola antarcticus</name>
    <dbReference type="NCBI Taxonomy" id="1247613"/>
    <lineage>
        <taxon>Bacteria</taxon>
        <taxon>Pseudomonadati</taxon>
        <taxon>Pseudomonadota</taxon>
        <taxon>Alphaproteobacteria</taxon>
        <taxon>Rhodobacterales</taxon>
        <taxon>Paracoccaceae</taxon>
        <taxon>Pseudooceanicola</taxon>
    </lineage>
</organism>
<evidence type="ECO:0000313" key="2">
    <source>
        <dbReference type="Proteomes" id="UP000231655"/>
    </source>
</evidence>